<sequence length="67" mass="6419">MMLPNVSPQNVALITSAANSHGAVSGGSSSYGSVKFGGGSTSVGACSNASVTTQIPSDTTALSGMLV</sequence>
<gene>
    <name evidence="1" type="ORF">QVD17_12246</name>
</gene>
<accession>A0AAD8KZA5</accession>
<reference evidence="1" key="1">
    <citation type="journal article" date="2023" name="bioRxiv">
        <title>Improved chromosome-level genome assembly for marigold (Tagetes erecta).</title>
        <authorList>
            <person name="Jiang F."/>
            <person name="Yuan L."/>
            <person name="Wang S."/>
            <person name="Wang H."/>
            <person name="Xu D."/>
            <person name="Wang A."/>
            <person name="Fan W."/>
        </authorList>
    </citation>
    <scope>NUCLEOTIDE SEQUENCE</scope>
    <source>
        <strain evidence="1">WSJ</strain>
        <tissue evidence="1">Leaf</tissue>
    </source>
</reference>
<proteinExistence type="predicted"/>
<organism evidence="1 2">
    <name type="scientific">Tagetes erecta</name>
    <name type="common">African marigold</name>
    <dbReference type="NCBI Taxonomy" id="13708"/>
    <lineage>
        <taxon>Eukaryota</taxon>
        <taxon>Viridiplantae</taxon>
        <taxon>Streptophyta</taxon>
        <taxon>Embryophyta</taxon>
        <taxon>Tracheophyta</taxon>
        <taxon>Spermatophyta</taxon>
        <taxon>Magnoliopsida</taxon>
        <taxon>eudicotyledons</taxon>
        <taxon>Gunneridae</taxon>
        <taxon>Pentapetalae</taxon>
        <taxon>asterids</taxon>
        <taxon>campanulids</taxon>
        <taxon>Asterales</taxon>
        <taxon>Asteraceae</taxon>
        <taxon>Asteroideae</taxon>
        <taxon>Heliantheae alliance</taxon>
        <taxon>Tageteae</taxon>
        <taxon>Tagetes</taxon>
    </lineage>
</organism>
<dbReference type="AlphaFoldDB" id="A0AAD8KZA5"/>
<comment type="caution">
    <text evidence="1">The sequence shown here is derived from an EMBL/GenBank/DDBJ whole genome shotgun (WGS) entry which is preliminary data.</text>
</comment>
<name>A0AAD8KZA5_TARER</name>
<keyword evidence="2" id="KW-1185">Reference proteome</keyword>
<dbReference type="Proteomes" id="UP001229421">
    <property type="component" value="Unassembled WGS sequence"/>
</dbReference>
<evidence type="ECO:0000313" key="2">
    <source>
        <dbReference type="Proteomes" id="UP001229421"/>
    </source>
</evidence>
<dbReference type="EMBL" id="JAUHHV010000003">
    <property type="protein sequence ID" value="KAK1429911.1"/>
    <property type="molecule type" value="Genomic_DNA"/>
</dbReference>
<protein>
    <submittedName>
        <fullName evidence="1">Uncharacterized protein</fullName>
    </submittedName>
</protein>
<evidence type="ECO:0000313" key="1">
    <source>
        <dbReference type="EMBL" id="KAK1429911.1"/>
    </source>
</evidence>